<evidence type="ECO:0000313" key="7">
    <source>
        <dbReference type="Proteomes" id="UP000239415"/>
    </source>
</evidence>
<dbReference type="OrthoDB" id="9805134at2"/>
<dbReference type="Proteomes" id="UP000239415">
    <property type="component" value="Unassembled WGS sequence"/>
</dbReference>
<evidence type="ECO:0000256" key="3">
    <source>
        <dbReference type="ARBA" id="ARBA00023163"/>
    </source>
</evidence>
<dbReference type="GO" id="GO:0000976">
    <property type="term" value="F:transcription cis-regulatory region binding"/>
    <property type="evidence" value="ECO:0007669"/>
    <property type="project" value="TreeGrafter"/>
</dbReference>
<name>A0A2T0KKQ7_9ACTN</name>
<dbReference type="Gene3D" id="1.10.357.10">
    <property type="entry name" value="Tetracycline Repressor, domain 2"/>
    <property type="match status" value="1"/>
</dbReference>
<reference evidence="6 7" key="1">
    <citation type="submission" date="2018-03" db="EMBL/GenBank/DDBJ databases">
        <title>Genomic Encyclopedia of Archaeal and Bacterial Type Strains, Phase II (KMG-II): from individual species to whole genera.</title>
        <authorList>
            <person name="Goeker M."/>
        </authorList>
    </citation>
    <scope>NUCLEOTIDE SEQUENCE [LARGE SCALE GENOMIC DNA]</scope>
    <source>
        <strain evidence="6 7">DSM 43146</strain>
    </source>
</reference>
<dbReference type="InterPro" id="IPR049484">
    <property type="entry name" value="Rv0078-like_C"/>
</dbReference>
<feature type="domain" description="HTH tetR-type" evidence="5">
    <location>
        <begin position="12"/>
        <end position="72"/>
    </location>
</feature>
<evidence type="ECO:0000259" key="5">
    <source>
        <dbReference type="PROSITE" id="PS50977"/>
    </source>
</evidence>
<dbReference type="PANTHER" id="PTHR30055">
    <property type="entry name" value="HTH-TYPE TRANSCRIPTIONAL REGULATOR RUTR"/>
    <property type="match status" value="1"/>
</dbReference>
<evidence type="ECO:0000313" key="6">
    <source>
        <dbReference type="EMBL" id="PRX24230.1"/>
    </source>
</evidence>
<dbReference type="Pfam" id="PF00440">
    <property type="entry name" value="TetR_N"/>
    <property type="match status" value="1"/>
</dbReference>
<keyword evidence="3" id="KW-0804">Transcription</keyword>
<dbReference type="PANTHER" id="PTHR30055:SF234">
    <property type="entry name" value="HTH-TYPE TRANSCRIPTIONAL REGULATOR BETI"/>
    <property type="match status" value="1"/>
</dbReference>
<keyword evidence="1" id="KW-0805">Transcription regulation</keyword>
<organism evidence="6 7">
    <name type="scientific">Actinoplanes italicus</name>
    <dbReference type="NCBI Taxonomy" id="113567"/>
    <lineage>
        <taxon>Bacteria</taxon>
        <taxon>Bacillati</taxon>
        <taxon>Actinomycetota</taxon>
        <taxon>Actinomycetes</taxon>
        <taxon>Micromonosporales</taxon>
        <taxon>Micromonosporaceae</taxon>
        <taxon>Actinoplanes</taxon>
    </lineage>
</organism>
<dbReference type="GO" id="GO:0003700">
    <property type="term" value="F:DNA-binding transcription factor activity"/>
    <property type="evidence" value="ECO:0007669"/>
    <property type="project" value="TreeGrafter"/>
</dbReference>
<evidence type="ECO:0000256" key="4">
    <source>
        <dbReference type="PROSITE-ProRule" id="PRU00335"/>
    </source>
</evidence>
<dbReference type="PRINTS" id="PR00455">
    <property type="entry name" value="HTHTETR"/>
</dbReference>
<proteinExistence type="predicted"/>
<feature type="DNA-binding region" description="H-T-H motif" evidence="4">
    <location>
        <begin position="35"/>
        <end position="54"/>
    </location>
</feature>
<gene>
    <name evidence="6" type="ORF">CLV67_1022</name>
</gene>
<dbReference type="InterPro" id="IPR050109">
    <property type="entry name" value="HTH-type_TetR-like_transc_reg"/>
</dbReference>
<dbReference type="SUPFAM" id="SSF46689">
    <property type="entry name" value="Homeodomain-like"/>
    <property type="match status" value="1"/>
</dbReference>
<dbReference type="EMBL" id="PVMZ01000002">
    <property type="protein sequence ID" value="PRX24230.1"/>
    <property type="molecule type" value="Genomic_DNA"/>
</dbReference>
<protein>
    <submittedName>
        <fullName evidence="6">TetR family transcriptional regulator</fullName>
    </submittedName>
</protein>
<evidence type="ECO:0000256" key="1">
    <source>
        <dbReference type="ARBA" id="ARBA00023015"/>
    </source>
</evidence>
<dbReference type="InterPro" id="IPR009057">
    <property type="entry name" value="Homeodomain-like_sf"/>
</dbReference>
<evidence type="ECO:0000256" key="2">
    <source>
        <dbReference type="ARBA" id="ARBA00023125"/>
    </source>
</evidence>
<accession>A0A2T0KKQ7</accession>
<dbReference type="Pfam" id="PF21351">
    <property type="entry name" value="TetR_C_41"/>
    <property type="match status" value="1"/>
</dbReference>
<sequence length="198" mass="21083">MERKTKHDLRSAATRERLITVARTLFEQRGFAAVGTEEIVHTAGVTRGALYHQFRDKAELFGAVVEAIETEIVAEVTAALTEPAADPVAGLLRGARVFLSACADPGIDRVLLRDAPAALGPTRWQELNERYGLGLIQTAVRSLVDAGALTPQPAAPLARLLLGALNEAARYVAASDDPGTATDECVQALGRMLDGLRS</sequence>
<dbReference type="PROSITE" id="PS50977">
    <property type="entry name" value="HTH_TETR_2"/>
    <property type="match status" value="1"/>
</dbReference>
<keyword evidence="7" id="KW-1185">Reference proteome</keyword>
<dbReference type="InterPro" id="IPR001647">
    <property type="entry name" value="HTH_TetR"/>
</dbReference>
<comment type="caution">
    <text evidence="6">The sequence shown here is derived from an EMBL/GenBank/DDBJ whole genome shotgun (WGS) entry which is preliminary data.</text>
</comment>
<dbReference type="AlphaFoldDB" id="A0A2T0KKQ7"/>
<keyword evidence="2 4" id="KW-0238">DNA-binding</keyword>
<dbReference type="RefSeq" id="WP_106315765.1">
    <property type="nucleotide sequence ID" value="NZ_BOMO01000018.1"/>
</dbReference>